<dbReference type="InterPro" id="IPR036942">
    <property type="entry name" value="Beta-barrel_TonB_sf"/>
</dbReference>
<evidence type="ECO:0000256" key="8">
    <source>
        <dbReference type="ARBA" id="ARBA00023170"/>
    </source>
</evidence>
<accession>A0A557QXK9</accession>
<evidence type="ECO:0000256" key="12">
    <source>
        <dbReference type="SAM" id="MobiDB-lite"/>
    </source>
</evidence>
<dbReference type="GO" id="GO:0015344">
    <property type="term" value="F:siderophore uptake transmembrane transporter activity"/>
    <property type="evidence" value="ECO:0007669"/>
    <property type="project" value="TreeGrafter"/>
</dbReference>
<evidence type="ECO:0000256" key="3">
    <source>
        <dbReference type="ARBA" id="ARBA00022448"/>
    </source>
</evidence>
<keyword evidence="16" id="KW-1185">Reference proteome</keyword>
<dbReference type="InterPro" id="IPR039426">
    <property type="entry name" value="TonB-dep_rcpt-like"/>
</dbReference>
<dbReference type="Pfam" id="PF00593">
    <property type="entry name" value="TonB_dep_Rec_b-barrel"/>
    <property type="match status" value="1"/>
</dbReference>
<dbReference type="GO" id="GO:0038023">
    <property type="term" value="F:signaling receptor activity"/>
    <property type="evidence" value="ECO:0007669"/>
    <property type="project" value="InterPro"/>
</dbReference>
<evidence type="ECO:0000256" key="1">
    <source>
        <dbReference type="ARBA" id="ARBA00004571"/>
    </source>
</evidence>
<feature type="region of interest" description="Disordered" evidence="12">
    <location>
        <begin position="64"/>
        <end position="85"/>
    </location>
</feature>
<evidence type="ECO:0000313" key="16">
    <source>
        <dbReference type="Proteomes" id="UP000319502"/>
    </source>
</evidence>
<evidence type="ECO:0000259" key="13">
    <source>
        <dbReference type="Pfam" id="PF00593"/>
    </source>
</evidence>
<keyword evidence="3 10" id="KW-0813">Transport</keyword>
<dbReference type="NCBIfam" id="TIGR01783">
    <property type="entry name" value="TonB-siderophor"/>
    <property type="match status" value="1"/>
</dbReference>
<evidence type="ECO:0000256" key="9">
    <source>
        <dbReference type="ARBA" id="ARBA00023237"/>
    </source>
</evidence>
<evidence type="ECO:0000256" key="11">
    <source>
        <dbReference type="RuleBase" id="RU003357"/>
    </source>
</evidence>
<dbReference type="PANTHER" id="PTHR32552">
    <property type="entry name" value="FERRICHROME IRON RECEPTOR-RELATED"/>
    <property type="match status" value="1"/>
</dbReference>
<feature type="domain" description="TonB-dependent receptor plug" evidence="14">
    <location>
        <begin position="89"/>
        <end position="188"/>
    </location>
</feature>
<dbReference type="EMBL" id="VMNK01000006">
    <property type="protein sequence ID" value="TVO57576.1"/>
    <property type="molecule type" value="Genomic_DNA"/>
</dbReference>
<dbReference type="InterPro" id="IPR012910">
    <property type="entry name" value="Plug_dom"/>
</dbReference>
<evidence type="ECO:0000256" key="5">
    <source>
        <dbReference type="ARBA" id="ARBA00022692"/>
    </source>
</evidence>
<evidence type="ECO:0000256" key="6">
    <source>
        <dbReference type="ARBA" id="ARBA00023077"/>
    </source>
</evidence>
<dbReference type="AlphaFoldDB" id="A0A557QXK9"/>
<sequence length="782" mass="84910">MKNKTVKTKIPASFRVQTRTQSGAVARTGLALGVSTAVLMPAAFAQSNETQQLAPVTVVETAIDPNPNAEPGVPYKARTSGDERHTRPLAETPQTITVLTQQQMLDTGRSDLRDILRAQPGITLGTGENGNAFGDRYIIRGQEARSDVFVDGLRDPGMTVRESFAVEQLEITKGPSSTFAGRGATGGAINAVTKQATTDVDFTKLSAGIGTDSYRRLTADTNYVLTDTAAIRVNLLHGYQDVPDRAPADRERNGVALSFNIKPTEKLDITADYYHLDAIDKPDLGSWLVNGKPQTHIPVYAQSGDFLESTVDTYTVRAKYQVNPSVRVTNLTRYGTTDNGYVATSARATTTHATNPGGVYDTVVLGTHQGWQEVEYFANQTNLYVEEEIAGMKHEFIFGLEFSDHSVLNGQYQTSNASNCVTSGRGGGASNSGCLTDASGNYVAGIDRLLNRQVSRGPSDIDWNVKTISLSAMDTVDLNDKWTLFGGLRYDHFDYRTLAGTTTKTEWELDDGLWNGHLGLTYKFRPDANVYFTYSTASDFNGGESDVTSCDYGGICVPANGPGGALTTAERQALFAQSSPELSENIELGTKWNLNNGRMLATAAVFQVTKRDVMEVIGGASYTDIGAINSGKYRVRGVEFSLAGEVMPKLTAQGGVAFMNAKWLRSQDSTRVGNGLSNFPETTASVLLNYQATPKFSFGGNVTYQSKKFSGTPESPESLNIKVPEYTVLDLFAAYKIDRNTSVRLNIGNVTDETYYLAAYRSGAMLYMGDARNARLTLNYDF</sequence>
<evidence type="ECO:0000256" key="2">
    <source>
        <dbReference type="ARBA" id="ARBA00009810"/>
    </source>
</evidence>
<dbReference type="CDD" id="cd01347">
    <property type="entry name" value="ligand_gated_channel"/>
    <property type="match status" value="1"/>
</dbReference>
<dbReference type="SUPFAM" id="SSF56935">
    <property type="entry name" value="Porins"/>
    <property type="match status" value="1"/>
</dbReference>
<organism evidence="15 16">
    <name type="scientific">Denitromonas halophila</name>
    <dbReference type="NCBI Taxonomy" id="1629404"/>
    <lineage>
        <taxon>Bacteria</taxon>
        <taxon>Pseudomonadati</taxon>
        <taxon>Pseudomonadota</taxon>
        <taxon>Betaproteobacteria</taxon>
        <taxon>Rhodocyclales</taxon>
        <taxon>Zoogloeaceae</taxon>
        <taxon>Denitromonas</taxon>
    </lineage>
</organism>
<evidence type="ECO:0000256" key="10">
    <source>
        <dbReference type="PROSITE-ProRule" id="PRU01360"/>
    </source>
</evidence>
<evidence type="ECO:0000256" key="4">
    <source>
        <dbReference type="ARBA" id="ARBA00022452"/>
    </source>
</evidence>
<dbReference type="PANTHER" id="PTHR32552:SF83">
    <property type="entry name" value="BLR3904 PROTEIN"/>
    <property type="match status" value="1"/>
</dbReference>
<dbReference type="Gene3D" id="2.170.130.10">
    <property type="entry name" value="TonB-dependent receptor, plug domain"/>
    <property type="match status" value="1"/>
</dbReference>
<keyword evidence="8 15" id="KW-0675">Receptor</keyword>
<protein>
    <submittedName>
        <fullName evidence="15">TonB-dependent siderophore receptor</fullName>
    </submittedName>
</protein>
<proteinExistence type="inferred from homology"/>
<evidence type="ECO:0000313" key="15">
    <source>
        <dbReference type="EMBL" id="TVO57576.1"/>
    </source>
</evidence>
<dbReference type="Pfam" id="PF07715">
    <property type="entry name" value="Plug"/>
    <property type="match status" value="1"/>
</dbReference>
<comment type="similarity">
    <text evidence="2 10 11">Belongs to the TonB-dependent receptor family.</text>
</comment>
<keyword evidence="9 10" id="KW-0998">Cell outer membrane</keyword>
<dbReference type="InterPro" id="IPR010105">
    <property type="entry name" value="TonB_sidphr_rcpt"/>
</dbReference>
<evidence type="ECO:0000259" key="14">
    <source>
        <dbReference type="Pfam" id="PF07715"/>
    </source>
</evidence>
<keyword evidence="4 10" id="KW-1134">Transmembrane beta strand</keyword>
<keyword evidence="7 10" id="KW-0472">Membrane</keyword>
<dbReference type="Gene3D" id="2.40.170.20">
    <property type="entry name" value="TonB-dependent receptor, beta-barrel domain"/>
    <property type="match status" value="1"/>
</dbReference>
<gene>
    <name evidence="15" type="ORF">FHP91_07825</name>
</gene>
<dbReference type="OrthoDB" id="9790771at2"/>
<comment type="caution">
    <text evidence="15">The sequence shown here is derived from an EMBL/GenBank/DDBJ whole genome shotgun (WGS) entry which is preliminary data.</text>
</comment>
<dbReference type="GO" id="GO:0009279">
    <property type="term" value="C:cell outer membrane"/>
    <property type="evidence" value="ECO:0007669"/>
    <property type="project" value="UniProtKB-SubCell"/>
</dbReference>
<dbReference type="InterPro" id="IPR000531">
    <property type="entry name" value="Beta-barrel_TonB"/>
</dbReference>
<evidence type="ECO:0000256" key="7">
    <source>
        <dbReference type="ARBA" id="ARBA00023136"/>
    </source>
</evidence>
<dbReference type="Proteomes" id="UP000319502">
    <property type="component" value="Unassembled WGS sequence"/>
</dbReference>
<comment type="subcellular location">
    <subcellularLocation>
        <location evidence="1 10">Cell outer membrane</location>
        <topology evidence="1 10">Multi-pass membrane protein</topology>
    </subcellularLocation>
</comment>
<name>A0A557QXK9_9RHOO</name>
<dbReference type="InterPro" id="IPR037066">
    <property type="entry name" value="Plug_dom_sf"/>
</dbReference>
<feature type="domain" description="TonB-dependent receptor-like beta-barrel" evidence="13">
    <location>
        <begin position="273"/>
        <end position="750"/>
    </location>
</feature>
<dbReference type="GO" id="GO:0015891">
    <property type="term" value="P:siderophore transport"/>
    <property type="evidence" value="ECO:0007669"/>
    <property type="project" value="InterPro"/>
</dbReference>
<keyword evidence="5 10" id="KW-0812">Transmembrane</keyword>
<keyword evidence="6 11" id="KW-0798">TonB box</keyword>
<dbReference type="PROSITE" id="PS52016">
    <property type="entry name" value="TONB_DEPENDENT_REC_3"/>
    <property type="match status" value="1"/>
</dbReference>
<dbReference type="RefSeq" id="WP_144309049.1">
    <property type="nucleotide sequence ID" value="NZ_VMNK01000006.1"/>
</dbReference>
<reference evidence="15 16" key="1">
    <citation type="submission" date="2019-07" db="EMBL/GenBank/DDBJ databases">
        <title>The pathways for chlorine oxyanion respiration interact through the shared metabolite chlorate.</title>
        <authorList>
            <person name="Barnum T.P."/>
            <person name="Cheng Y."/>
            <person name="Hill K.A."/>
            <person name="Lucas L.N."/>
            <person name="Carlson H.K."/>
            <person name="Coates J.D."/>
        </authorList>
    </citation>
    <scope>NUCLEOTIDE SEQUENCE [LARGE SCALE GENOMIC DNA]</scope>
    <source>
        <strain evidence="15 16">SFB-3</strain>
    </source>
</reference>